<sequence>MSGVDSKTVHRRSQDTVKEFLLRSEMITVYVMVVLVAVTSVLSPDFLQVGNFISILKQYSFYGICGVMLTFLMVSLAFDMSLGNTVALSGCIAAILMRDFGVSFWLGALVALAVGTLLGLINGFLHGVLKIQAFMATLGTCYVYRGIFWVLSKQASVECGEAVKASGIPGSVLGLPTSVWVLIILAVIGHIVLKYTKFGRSTYIIGNNLEVAREVGISDTKIKVILFACLGFVAGLCAVCFMLTYGSIPPSTGAKYEFYVNAGTVIGGCSVYGGKGSIVGSLIGTAVMTIVQFSLRSLGVAPGYQNTVLGAILLLVILIDTVKEKKKM</sequence>
<keyword evidence="2" id="KW-0813">Transport</keyword>
<keyword evidence="4" id="KW-0997">Cell inner membrane</keyword>
<dbReference type="PANTHER" id="PTHR32196">
    <property type="entry name" value="ABC TRANSPORTER PERMEASE PROTEIN YPHD-RELATED-RELATED"/>
    <property type="match status" value="1"/>
</dbReference>
<organism evidence="10 11">
    <name type="scientific">Ruminococcus gauvreauii</name>
    <dbReference type="NCBI Taxonomy" id="438033"/>
    <lineage>
        <taxon>Bacteria</taxon>
        <taxon>Bacillati</taxon>
        <taxon>Bacillota</taxon>
        <taxon>Clostridia</taxon>
        <taxon>Eubacteriales</taxon>
        <taxon>Oscillospiraceae</taxon>
        <taxon>Ruminococcus</taxon>
    </lineage>
</organism>
<evidence type="ECO:0000256" key="4">
    <source>
        <dbReference type="ARBA" id="ARBA00022519"/>
    </source>
</evidence>
<evidence type="ECO:0000256" key="2">
    <source>
        <dbReference type="ARBA" id="ARBA00022448"/>
    </source>
</evidence>
<evidence type="ECO:0000256" key="9">
    <source>
        <dbReference type="SAM" id="Phobius"/>
    </source>
</evidence>
<feature type="transmembrane region" description="Helical" evidence="9">
    <location>
        <begin position="133"/>
        <end position="152"/>
    </location>
</feature>
<evidence type="ECO:0000256" key="3">
    <source>
        <dbReference type="ARBA" id="ARBA00022475"/>
    </source>
</evidence>
<feature type="transmembrane region" description="Helical" evidence="9">
    <location>
        <begin position="59"/>
        <end position="78"/>
    </location>
</feature>
<evidence type="ECO:0000313" key="10">
    <source>
        <dbReference type="EMBL" id="UWP58979.1"/>
    </source>
</evidence>
<accession>A0ABY5VEE3</accession>
<keyword evidence="5 9" id="KW-0812">Transmembrane</keyword>
<evidence type="ECO:0000256" key="1">
    <source>
        <dbReference type="ARBA" id="ARBA00004651"/>
    </source>
</evidence>
<feature type="transmembrane region" description="Helical" evidence="9">
    <location>
        <begin position="303"/>
        <end position="322"/>
    </location>
</feature>
<evidence type="ECO:0000256" key="7">
    <source>
        <dbReference type="ARBA" id="ARBA00023136"/>
    </source>
</evidence>
<keyword evidence="11" id="KW-1185">Reference proteome</keyword>
<evidence type="ECO:0000256" key="8">
    <source>
        <dbReference type="ARBA" id="ARBA00039381"/>
    </source>
</evidence>
<protein>
    <recommendedName>
        <fullName evidence="8">Autoinducer 2 import system permease protein LsrD</fullName>
    </recommendedName>
</protein>
<dbReference type="Proteomes" id="UP001060164">
    <property type="component" value="Chromosome"/>
</dbReference>
<keyword evidence="7 9" id="KW-0472">Membrane</keyword>
<reference evidence="10" key="1">
    <citation type="journal article" date="2022" name="Cell">
        <title>Design, construction, and in vivo augmentation of a complex gut microbiome.</title>
        <authorList>
            <person name="Cheng A.G."/>
            <person name="Ho P.Y."/>
            <person name="Aranda-Diaz A."/>
            <person name="Jain S."/>
            <person name="Yu F.B."/>
            <person name="Meng X."/>
            <person name="Wang M."/>
            <person name="Iakiviak M."/>
            <person name="Nagashima K."/>
            <person name="Zhao A."/>
            <person name="Murugkar P."/>
            <person name="Patil A."/>
            <person name="Atabakhsh K."/>
            <person name="Weakley A."/>
            <person name="Yan J."/>
            <person name="Brumbaugh A.R."/>
            <person name="Higginbottom S."/>
            <person name="Dimas A."/>
            <person name="Shiver A.L."/>
            <person name="Deutschbauer A."/>
            <person name="Neff N."/>
            <person name="Sonnenburg J.L."/>
            <person name="Huang K.C."/>
            <person name="Fischbach M.A."/>
        </authorList>
    </citation>
    <scope>NUCLEOTIDE SEQUENCE</scope>
    <source>
        <strain evidence="10">DSM 19829</strain>
    </source>
</reference>
<dbReference type="RefSeq" id="WP_028527270.1">
    <property type="nucleotide sequence ID" value="NZ_CABLBR010000001.1"/>
</dbReference>
<keyword evidence="6 9" id="KW-1133">Transmembrane helix</keyword>
<evidence type="ECO:0000256" key="6">
    <source>
        <dbReference type="ARBA" id="ARBA00022989"/>
    </source>
</evidence>
<proteinExistence type="predicted"/>
<feature type="transmembrane region" description="Helical" evidence="9">
    <location>
        <begin position="102"/>
        <end position="121"/>
    </location>
</feature>
<comment type="subcellular location">
    <subcellularLocation>
        <location evidence="1">Cell membrane</location>
        <topology evidence="1">Multi-pass membrane protein</topology>
    </subcellularLocation>
</comment>
<feature type="transmembrane region" description="Helical" evidence="9">
    <location>
        <begin position="172"/>
        <end position="193"/>
    </location>
</feature>
<dbReference type="InterPro" id="IPR001851">
    <property type="entry name" value="ABC_transp_permease"/>
</dbReference>
<dbReference type="EMBL" id="CP102290">
    <property type="protein sequence ID" value="UWP58979.1"/>
    <property type="molecule type" value="Genomic_DNA"/>
</dbReference>
<keyword evidence="3" id="KW-1003">Cell membrane</keyword>
<feature type="transmembrane region" description="Helical" evidence="9">
    <location>
        <begin position="224"/>
        <end position="248"/>
    </location>
</feature>
<dbReference type="Pfam" id="PF02653">
    <property type="entry name" value="BPD_transp_2"/>
    <property type="match status" value="1"/>
</dbReference>
<gene>
    <name evidence="10" type="ORF">NQ502_16650</name>
</gene>
<evidence type="ECO:0000256" key="5">
    <source>
        <dbReference type="ARBA" id="ARBA00022692"/>
    </source>
</evidence>
<name>A0ABY5VEE3_9FIRM</name>
<dbReference type="CDD" id="cd06579">
    <property type="entry name" value="TM_PBP1_transp_AraH_like"/>
    <property type="match status" value="1"/>
</dbReference>
<evidence type="ECO:0000313" key="11">
    <source>
        <dbReference type="Proteomes" id="UP001060164"/>
    </source>
</evidence>
<dbReference type="PANTHER" id="PTHR32196:SF71">
    <property type="entry name" value="AUTOINDUCER 2 IMPORT SYSTEM PERMEASE PROTEIN LSRD"/>
    <property type="match status" value="1"/>
</dbReference>
<feature type="transmembrane region" description="Helical" evidence="9">
    <location>
        <begin position="27"/>
        <end position="47"/>
    </location>
</feature>